<keyword evidence="2" id="KW-0732">Signal</keyword>
<feature type="compositionally biased region" description="Basic residues" evidence="1">
    <location>
        <begin position="81"/>
        <end position="90"/>
    </location>
</feature>
<dbReference type="AlphaFoldDB" id="A0AAN8P0P2"/>
<evidence type="ECO:0000256" key="2">
    <source>
        <dbReference type="SAM" id="SignalP"/>
    </source>
</evidence>
<dbReference type="Pfam" id="PF16009">
    <property type="entry name" value="DUF4779"/>
    <property type="match status" value="1"/>
</dbReference>
<dbReference type="EMBL" id="JAWJWE010000037">
    <property type="protein sequence ID" value="KAK6625648.1"/>
    <property type="molecule type" value="Genomic_DNA"/>
</dbReference>
<feature type="region of interest" description="Disordered" evidence="1">
    <location>
        <begin position="50"/>
        <end position="144"/>
    </location>
</feature>
<comment type="caution">
    <text evidence="3">The sequence shown here is derived from an EMBL/GenBank/DDBJ whole genome shotgun (WGS) entry which is preliminary data.</text>
</comment>
<reference evidence="3 4" key="1">
    <citation type="submission" date="2023-10" db="EMBL/GenBank/DDBJ databases">
        <title>Genomes of two closely related lineages of the louse Polyplax serrata with different host specificities.</title>
        <authorList>
            <person name="Martinu J."/>
            <person name="Tarabai H."/>
            <person name="Stefka J."/>
            <person name="Hypsa V."/>
        </authorList>
    </citation>
    <scope>NUCLEOTIDE SEQUENCE [LARGE SCALE GENOMIC DNA]</scope>
    <source>
        <strain evidence="3">HR10_N</strain>
    </source>
</reference>
<evidence type="ECO:0000256" key="1">
    <source>
        <dbReference type="SAM" id="MobiDB-lite"/>
    </source>
</evidence>
<organism evidence="3 4">
    <name type="scientific">Polyplax serrata</name>
    <name type="common">Common mouse louse</name>
    <dbReference type="NCBI Taxonomy" id="468196"/>
    <lineage>
        <taxon>Eukaryota</taxon>
        <taxon>Metazoa</taxon>
        <taxon>Ecdysozoa</taxon>
        <taxon>Arthropoda</taxon>
        <taxon>Hexapoda</taxon>
        <taxon>Insecta</taxon>
        <taxon>Pterygota</taxon>
        <taxon>Neoptera</taxon>
        <taxon>Paraneoptera</taxon>
        <taxon>Psocodea</taxon>
        <taxon>Troctomorpha</taxon>
        <taxon>Phthiraptera</taxon>
        <taxon>Anoplura</taxon>
        <taxon>Polyplacidae</taxon>
        <taxon>Polyplax</taxon>
    </lineage>
</organism>
<accession>A0AAN8P0P2</accession>
<sequence>MNAFGRISVVFLFALFGAISSRSLYEIESGDDSYGEPSTHGLVGYPGELGGYQKQNGGEHYSAHHANRGKKGDSGFSNHQHYAKGKKSHNNFREEEGQHSEKGGHKNEYHDGAGHHHQGHYLEKGEKGHSYGKKDGYKRGHSTKGIHEIHKLNEYKKNKEFFDEDYEEDKYEKHGGYERQHGSVGGGHYKLGHSNRGYEREAYGKTGHLHDLLHYLNHLGKRNREGQHEYYNHDEKFGKSGSLGRHAIFAHVL</sequence>
<feature type="compositionally biased region" description="Basic and acidic residues" evidence="1">
    <location>
        <begin position="91"/>
        <end position="138"/>
    </location>
</feature>
<gene>
    <name evidence="3" type="ORF">RUM43_005947</name>
</gene>
<protein>
    <submittedName>
        <fullName evidence="3">Uncharacterized protein</fullName>
    </submittedName>
</protein>
<evidence type="ECO:0000313" key="4">
    <source>
        <dbReference type="Proteomes" id="UP001372834"/>
    </source>
</evidence>
<name>A0AAN8P0P2_POLSC</name>
<dbReference type="InterPro" id="IPR031959">
    <property type="entry name" value="DUF4779"/>
</dbReference>
<proteinExistence type="predicted"/>
<evidence type="ECO:0000313" key="3">
    <source>
        <dbReference type="EMBL" id="KAK6625648.1"/>
    </source>
</evidence>
<dbReference type="Proteomes" id="UP001372834">
    <property type="component" value="Unassembled WGS sequence"/>
</dbReference>
<feature type="chain" id="PRO_5042902445" evidence="2">
    <location>
        <begin position="22"/>
        <end position="253"/>
    </location>
</feature>
<feature type="signal peptide" evidence="2">
    <location>
        <begin position="1"/>
        <end position="21"/>
    </location>
</feature>